<dbReference type="PANTHER" id="PTHR11945:SF387">
    <property type="entry name" value="AGAMOUS-LIKE MADS-BOX PROTEIN AGL80"/>
    <property type="match status" value="1"/>
</dbReference>
<dbReference type="GO" id="GO:0046983">
    <property type="term" value="F:protein dimerization activity"/>
    <property type="evidence" value="ECO:0007669"/>
    <property type="project" value="InterPro"/>
</dbReference>
<dbReference type="InterPro" id="IPR033897">
    <property type="entry name" value="SRF-like_MADS-box"/>
</dbReference>
<dbReference type="SUPFAM" id="SSF55455">
    <property type="entry name" value="SRF-like"/>
    <property type="match status" value="1"/>
</dbReference>
<dbReference type="GO" id="GO:0005634">
    <property type="term" value="C:nucleus"/>
    <property type="evidence" value="ECO:0007669"/>
    <property type="project" value="UniProtKB-SubCell"/>
</dbReference>
<dbReference type="PROSITE" id="PS50066">
    <property type="entry name" value="MADS_BOX_2"/>
    <property type="match status" value="1"/>
</dbReference>
<keyword evidence="4" id="KW-0804">Transcription</keyword>
<dbReference type="Gene3D" id="3.40.1810.10">
    <property type="entry name" value="Transcription factor, MADS-box"/>
    <property type="match status" value="1"/>
</dbReference>
<keyword evidence="3" id="KW-0238">DNA-binding</keyword>
<protein>
    <submittedName>
        <fullName evidence="7">Mads-box transcription factor pheres 2</fullName>
    </submittedName>
</protein>
<accession>A0A830CF87</accession>
<keyword evidence="8" id="KW-1185">Reference proteome</keyword>
<dbReference type="GO" id="GO:0000981">
    <property type="term" value="F:DNA-binding transcription factor activity, RNA polymerase II-specific"/>
    <property type="evidence" value="ECO:0007669"/>
    <property type="project" value="InterPro"/>
</dbReference>
<dbReference type="SMART" id="SM00432">
    <property type="entry name" value="MADS"/>
    <property type="match status" value="1"/>
</dbReference>
<keyword evidence="2" id="KW-0805">Transcription regulation</keyword>
<proteinExistence type="predicted"/>
<keyword evidence="5" id="KW-0539">Nucleus</keyword>
<dbReference type="PRINTS" id="PR00404">
    <property type="entry name" value="MADSDOMAIN"/>
</dbReference>
<evidence type="ECO:0000313" key="8">
    <source>
        <dbReference type="Proteomes" id="UP000653305"/>
    </source>
</evidence>
<dbReference type="OrthoDB" id="779403at2759"/>
<evidence type="ECO:0000256" key="2">
    <source>
        <dbReference type="ARBA" id="ARBA00023015"/>
    </source>
</evidence>
<dbReference type="GO" id="GO:0045944">
    <property type="term" value="P:positive regulation of transcription by RNA polymerase II"/>
    <property type="evidence" value="ECO:0007669"/>
    <property type="project" value="InterPro"/>
</dbReference>
<dbReference type="EMBL" id="BMAC01000572">
    <property type="protein sequence ID" value="GFP99417.1"/>
    <property type="molecule type" value="Genomic_DNA"/>
</dbReference>
<evidence type="ECO:0000259" key="6">
    <source>
        <dbReference type="PROSITE" id="PS50066"/>
    </source>
</evidence>
<evidence type="ECO:0000313" key="7">
    <source>
        <dbReference type="EMBL" id="GFP99417.1"/>
    </source>
</evidence>
<dbReference type="Proteomes" id="UP000653305">
    <property type="component" value="Unassembled WGS sequence"/>
</dbReference>
<dbReference type="InterPro" id="IPR036879">
    <property type="entry name" value="TF_MADSbox_sf"/>
</dbReference>
<feature type="domain" description="MADS-box" evidence="6">
    <location>
        <begin position="1"/>
        <end position="49"/>
    </location>
</feature>
<name>A0A830CF87_9LAMI</name>
<gene>
    <name evidence="7" type="ORF">PHJA_002085800</name>
</gene>
<comment type="subcellular location">
    <subcellularLocation>
        <location evidence="1">Nucleus</location>
    </subcellularLocation>
</comment>
<evidence type="ECO:0000256" key="4">
    <source>
        <dbReference type="ARBA" id="ARBA00023163"/>
    </source>
</evidence>
<evidence type="ECO:0000256" key="3">
    <source>
        <dbReference type="ARBA" id="ARBA00023125"/>
    </source>
</evidence>
<dbReference type="Pfam" id="PF00319">
    <property type="entry name" value="SRF-TF"/>
    <property type="match status" value="1"/>
</dbReference>
<reference evidence="7" key="1">
    <citation type="submission" date="2020-07" db="EMBL/GenBank/DDBJ databases">
        <title>Ethylene signaling mediates host invasion by parasitic plants.</title>
        <authorList>
            <person name="Yoshida S."/>
        </authorList>
    </citation>
    <scope>NUCLEOTIDE SEQUENCE</scope>
    <source>
        <strain evidence="7">Okayama</strain>
    </source>
</reference>
<sequence>MARKKITLAFIKNKTNRNASFRKRRKGLIKKVEEISTLCDVEACAIIFSPYDEKTEIWPSPEGALDVLIRYGAVSGIHHRPPKEMDQVSFTLHRLKKNHVKLDRLLMENKRNDLDCFMYRCMAGTNSLHDLDERERAEMCRLINQRIRDVYSKIENLMMAGVGGVAAVAPPPPVALHPTPPPVALLPPPPAVEEGNMESYMMSQVLTPIEPESTGFPWDIEALPYPHLFMGTGSGTHR</sequence>
<evidence type="ECO:0000256" key="1">
    <source>
        <dbReference type="ARBA" id="ARBA00004123"/>
    </source>
</evidence>
<dbReference type="PANTHER" id="PTHR11945">
    <property type="entry name" value="MADS BOX PROTEIN"/>
    <property type="match status" value="1"/>
</dbReference>
<dbReference type="GO" id="GO:0000978">
    <property type="term" value="F:RNA polymerase II cis-regulatory region sequence-specific DNA binding"/>
    <property type="evidence" value="ECO:0007669"/>
    <property type="project" value="TreeGrafter"/>
</dbReference>
<dbReference type="AlphaFoldDB" id="A0A830CF87"/>
<dbReference type="CDD" id="cd00266">
    <property type="entry name" value="MADS_SRF_like"/>
    <property type="match status" value="1"/>
</dbReference>
<organism evidence="7 8">
    <name type="scientific">Phtheirospermum japonicum</name>
    <dbReference type="NCBI Taxonomy" id="374723"/>
    <lineage>
        <taxon>Eukaryota</taxon>
        <taxon>Viridiplantae</taxon>
        <taxon>Streptophyta</taxon>
        <taxon>Embryophyta</taxon>
        <taxon>Tracheophyta</taxon>
        <taxon>Spermatophyta</taxon>
        <taxon>Magnoliopsida</taxon>
        <taxon>eudicotyledons</taxon>
        <taxon>Gunneridae</taxon>
        <taxon>Pentapetalae</taxon>
        <taxon>asterids</taxon>
        <taxon>lamiids</taxon>
        <taxon>Lamiales</taxon>
        <taxon>Orobanchaceae</taxon>
        <taxon>Orobanchaceae incertae sedis</taxon>
        <taxon>Phtheirospermum</taxon>
    </lineage>
</organism>
<dbReference type="InterPro" id="IPR002100">
    <property type="entry name" value="TF_MADSbox"/>
</dbReference>
<comment type="caution">
    <text evidence="7">The sequence shown here is derived from an EMBL/GenBank/DDBJ whole genome shotgun (WGS) entry which is preliminary data.</text>
</comment>
<evidence type="ECO:0000256" key="5">
    <source>
        <dbReference type="ARBA" id="ARBA00023242"/>
    </source>
</evidence>